<dbReference type="Pfam" id="PF00318">
    <property type="entry name" value="Ribosomal_S2"/>
    <property type="match status" value="1"/>
</dbReference>
<feature type="non-terminal residue" evidence="5">
    <location>
        <position position="1"/>
    </location>
</feature>
<keyword evidence="2" id="KW-0689">Ribosomal protein</keyword>
<dbReference type="InterPro" id="IPR018130">
    <property type="entry name" value="Ribosomal_uS2_CS"/>
</dbReference>
<evidence type="ECO:0000256" key="2">
    <source>
        <dbReference type="ARBA" id="ARBA00022980"/>
    </source>
</evidence>
<dbReference type="GO" id="GO:0003735">
    <property type="term" value="F:structural constituent of ribosome"/>
    <property type="evidence" value="ECO:0007669"/>
    <property type="project" value="InterPro"/>
</dbReference>
<comment type="similarity">
    <text evidence="1">Belongs to the universal ribosomal protein uS2 family.</text>
</comment>
<protein>
    <recommendedName>
        <fullName evidence="6">30S ribosomal protein S2</fullName>
    </recommendedName>
</protein>
<feature type="region of interest" description="Disordered" evidence="4">
    <location>
        <begin position="71"/>
        <end position="113"/>
    </location>
</feature>
<feature type="compositionally biased region" description="Basic and acidic residues" evidence="4">
    <location>
        <begin position="86"/>
        <end position="96"/>
    </location>
</feature>
<name>X0ZT44_9ZZZZ</name>
<keyword evidence="3" id="KW-0687">Ribonucleoprotein</keyword>
<dbReference type="PRINTS" id="PR00395">
    <property type="entry name" value="RIBOSOMALS2"/>
</dbReference>
<dbReference type="Gene3D" id="3.40.50.10490">
    <property type="entry name" value="Glucose-6-phosphate isomerase like protein, domain 1"/>
    <property type="match status" value="1"/>
</dbReference>
<organism evidence="5">
    <name type="scientific">marine sediment metagenome</name>
    <dbReference type="NCBI Taxonomy" id="412755"/>
    <lineage>
        <taxon>unclassified sequences</taxon>
        <taxon>metagenomes</taxon>
        <taxon>ecological metagenomes</taxon>
    </lineage>
</organism>
<feature type="compositionally biased region" description="Polar residues" evidence="4">
    <location>
        <begin position="97"/>
        <end position="106"/>
    </location>
</feature>
<sequence>LPSALFISDIIKEKIALAEAKRVGIPVVAVVDTNCDPTPIDYPIPANDDAIKAIRLVSSNIADAVMEGKAVGAPAPTPEGEEEGAEEHAGKVEATKTTESTNSTPRAANGSGE</sequence>
<dbReference type="PANTHER" id="PTHR12534">
    <property type="entry name" value="30S RIBOSOMAL PROTEIN S2 PROKARYOTIC AND ORGANELLAR"/>
    <property type="match status" value="1"/>
</dbReference>
<evidence type="ECO:0000256" key="3">
    <source>
        <dbReference type="ARBA" id="ARBA00023274"/>
    </source>
</evidence>
<dbReference type="NCBIfam" id="TIGR01011">
    <property type="entry name" value="rpsB_bact"/>
    <property type="match status" value="1"/>
</dbReference>
<evidence type="ECO:0008006" key="6">
    <source>
        <dbReference type="Google" id="ProtNLM"/>
    </source>
</evidence>
<dbReference type="InterPro" id="IPR023591">
    <property type="entry name" value="Ribosomal_uS2_flav_dom_sf"/>
</dbReference>
<dbReference type="GO" id="GO:0022627">
    <property type="term" value="C:cytosolic small ribosomal subunit"/>
    <property type="evidence" value="ECO:0007669"/>
    <property type="project" value="TreeGrafter"/>
</dbReference>
<evidence type="ECO:0000313" key="5">
    <source>
        <dbReference type="EMBL" id="GAG61207.1"/>
    </source>
</evidence>
<comment type="caution">
    <text evidence="5">The sequence shown here is derived from an EMBL/GenBank/DDBJ whole genome shotgun (WGS) entry which is preliminary data.</text>
</comment>
<dbReference type="InterPro" id="IPR001865">
    <property type="entry name" value="Ribosomal_uS2"/>
</dbReference>
<dbReference type="PROSITE" id="PS00963">
    <property type="entry name" value="RIBOSOMAL_S2_2"/>
    <property type="match status" value="1"/>
</dbReference>
<evidence type="ECO:0000256" key="1">
    <source>
        <dbReference type="ARBA" id="ARBA00006242"/>
    </source>
</evidence>
<dbReference type="CDD" id="cd01425">
    <property type="entry name" value="RPS2"/>
    <property type="match status" value="1"/>
</dbReference>
<dbReference type="InterPro" id="IPR005706">
    <property type="entry name" value="Ribosomal_uS2_bac/mit/plastid"/>
</dbReference>
<dbReference type="PANTHER" id="PTHR12534:SF0">
    <property type="entry name" value="SMALL RIBOSOMAL SUBUNIT PROTEIN US2M"/>
    <property type="match status" value="1"/>
</dbReference>
<gene>
    <name evidence="5" type="ORF">S01H4_20075</name>
</gene>
<dbReference type="AlphaFoldDB" id="X0ZT44"/>
<dbReference type="GO" id="GO:0006412">
    <property type="term" value="P:translation"/>
    <property type="evidence" value="ECO:0007669"/>
    <property type="project" value="InterPro"/>
</dbReference>
<accession>X0ZT44</accession>
<dbReference type="SUPFAM" id="SSF52313">
    <property type="entry name" value="Ribosomal protein S2"/>
    <property type="match status" value="1"/>
</dbReference>
<proteinExistence type="inferred from homology"/>
<evidence type="ECO:0000256" key="4">
    <source>
        <dbReference type="SAM" id="MobiDB-lite"/>
    </source>
</evidence>
<reference evidence="5" key="1">
    <citation type="journal article" date="2014" name="Front. Microbiol.">
        <title>High frequency of phylogenetically diverse reductive dehalogenase-homologous genes in deep subseafloor sedimentary metagenomes.</title>
        <authorList>
            <person name="Kawai M."/>
            <person name="Futagami T."/>
            <person name="Toyoda A."/>
            <person name="Takaki Y."/>
            <person name="Nishi S."/>
            <person name="Hori S."/>
            <person name="Arai W."/>
            <person name="Tsubouchi T."/>
            <person name="Morono Y."/>
            <person name="Uchiyama I."/>
            <person name="Ito T."/>
            <person name="Fujiyama A."/>
            <person name="Inagaki F."/>
            <person name="Takami H."/>
        </authorList>
    </citation>
    <scope>NUCLEOTIDE SEQUENCE</scope>
    <source>
        <strain evidence="5">Expedition CK06-06</strain>
    </source>
</reference>
<dbReference type="EMBL" id="BART01009000">
    <property type="protein sequence ID" value="GAG61207.1"/>
    <property type="molecule type" value="Genomic_DNA"/>
</dbReference>